<evidence type="ECO:0000256" key="2">
    <source>
        <dbReference type="ARBA" id="ARBA00023242"/>
    </source>
</evidence>
<feature type="signal peptide" evidence="5">
    <location>
        <begin position="1"/>
        <end position="24"/>
    </location>
</feature>
<protein>
    <recommendedName>
        <fullName evidence="6">PDZ domain-containing protein</fullName>
    </recommendedName>
</protein>
<keyword evidence="4" id="KW-1133">Transmembrane helix</keyword>
<feature type="compositionally biased region" description="Polar residues" evidence="3">
    <location>
        <begin position="531"/>
        <end position="540"/>
    </location>
</feature>
<dbReference type="SUPFAM" id="SSF50156">
    <property type="entry name" value="PDZ domain-like"/>
    <property type="match status" value="1"/>
</dbReference>
<dbReference type="SMART" id="SM00228">
    <property type="entry name" value="PDZ"/>
    <property type="match status" value="1"/>
</dbReference>
<dbReference type="CDD" id="cd00136">
    <property type="entry name" value="PDZ_canonical"/>
    <property type="match status" value="1"/>
</dbReference>
<feature type="region of interest" description="Disordered" evidence="3">
    <location>
        <begin position="356"/>
        <end position="405"/>
    </location>
</feature>
<dbReference type="Proteomes" id="UP001497497">
    <property type="component" value="Unassembled WGS sequence"/>
</dbReference>
<reference evidence="7 8" key="1">
    <citation type="submission" date="2024-04" db="EMBL/GenBank/DDBJ databases">
        <authorList>
            <consortium name="Genoscope - CEA"/>
            <person name="William W."/>
        </authorList>
    </citation>
    <scope>NUCLEOTIDE SEQUENCE [LARGE SCALE GENOMIC DNA]</scope>
</reference>
<evidence type="ECO:0000256" key="4">
    <source>
        <dbReference type="SAM" id="Phobius"/>
    </source>
</evidence>
<dbReference type="GO" id="GO:0043484">
    <property type="term" value="P:regulation of RNA splicing"/>
    <property type="evidence" value="ECO:0007669"/>
    <property type="project" value="TreeGrafter"/>
</dbReference>
<comment type="caution">
    <text evidence="7">The sequence shown here is derived from an EMBL/GenBank/DDBJ whole genome shotgun (WGS) entry which is preliminary data.</text>
</comment>
<keyword evidence="8" id="KW-1185">Reference proteome</keyword>
<feature type="transmembrane region" description="Helical" evidence="4">
    <location>
        <begin position="34"/>
        <end position="56"/>
    </location>
</feature>
<dbReference type="InterPro" id="IPR001478">
    <property type="entry name" value="PDZ"/>
</dbReference>
<evidence type="ECO:0000256" key="5">
    <source>
        <dbReference type="SAM" id="SignalP"/>
    </source>
</evidence>
<evidence type="ECO:0000313" key="7">
    <source>
        <dbReference type="EMBL" id="CAL1533880.1"/>
    </source>
</evidence>
<feature type="region of interest" description="Disordered" evidence="3">
    <location>
        <begin position="427"/>
        <end position="468"/>
    </location>
</feature>
<dbReference type="PROSITE" id="PS50106">
    <property type="entry name" value="PDZ"/>
    <property type="match status" value="1"/>
</dbReference>
<gene>
    <name evidence="7" type="ORF">GSLYS_00007840001</name>
</gene>
<feature type="region of interest" description="Disordered" evidence="3">
    <location>
        <begin position="253"/>
        <end position="321"/>
    </location>
</feature>
<evidence type="ECO:0000256" key="3">
    <source>
        <dbReference type="SAM" id="MobiDB-lite"/>
    </source>
</evidence>
<name>A0AAV2HIM6_LYMST</name>
<evidence type="ECO:0000259" key="6">
    <source>
        <dbReference type="PROSITE" id="PS50106"/>
    </source>
</evidence>
<dbReference type="GO" id="GO:0005634">
    <property type="term" value="C:nucleus"/>
    <property type="evidence" value="ECO:0007669"/>
    <property type="project" value="UniProtKB-SubCell"/>
</dbReference>
<keyword evidence="2" id="KW-0539">Nucleus</keyword>
<dbReference type="InterPro" id="IPR052082">
    <property type="entry name" value="Myelin_sheath_structural"/>
</dbReference>
<dbReference type="Pfam" id="PF00595">
    <property type="entry name" value="PDZ"/>
    <property type="match status" value="1"/>
</dbReference>
<evidence type="ECO:0000313" key="8">
    <source>
        <dbReference type="Proteomes" id="UP001497497"/>
    </source>
</evidence>
<keyword evidence="4" id="KW-0472">Membrane</keyword>
<proteinExistence type="predicted"/>
<keyword evidence="5" id="KW-0732">Signal</keyword>
<feature type="chain" id="PRO_5043449707" description="PDZ domain-containing protein" evidence="5">
    <location>
        <begin position="25"/>
        <end position="744"/>
    </location>
</feature>
<dbReference type="AlphaFoldDB" id="A0AAV2HIM6"/>
<dbReference type="PANTHER" id="PTHR23348">
    <property type="entry name" value="PERIAXIN/AHNAK"/>
    <property type="match status" value="1"/>
</dbReference>
<accession>A0AAV2HIM6</accession>
<dbReference type="GO" id="GO:0005737">
    <property type="term" value="C:cytoplasm"/>
    <property type="evidence" value="ECO:0007669"/>
    <property type="project" value="TreeGrafter"/>
</dbReference>
<dbReference type="PANTHER" id="PTHR23348:SF16">
    <property type="entry name" value="LEUCINE RICH REPEAT FAMILY PROTEIN"/>
    <property type="match status" value="1"/>
</dbReference>
<feature type="region of interest" description="Disordered" evidence="3">
    <location>
        <begin position="510"/>
        <end position="541"/>
    </location>
</feature>
<evidence type="ECO:0000256" key="1">
    <source>
        <dbReference type="ARBA" id="ARBA00004123"/>
    </source>
</evidence>
<feature type="domain" description="PDZ" evidence="6">
    <location>
        <begin position="148"/>
        <end position="213"/>
    </location>
</feature>
<organism evidence="7 8">
    <name type="scientific">Lymnaea stagnalis</name>
    <name type="common">Great pond snail</name>
    <name type="synonym">Helix stagnalis</name>
    <dbReference type="NCBI Taxonomy" id="6523"/>
    <lineage>
        <taxon>Eukaryota</taxon>
        <taxon>Metazoa</taxon>
        <taxon>Spiralia</taxon>
        <taxon>Lophotrochozoa</taxon>
        <taxon>Mollusca</taxon>
        <taxon>Gastropoda</taxon>
        <taxon>Heterobranchia</taxon>
        <taxon>Euthyneura</taxon>
        <taxon>Panpulmonata</taxon>
        <taxon>Hygrophila</taxon>
        <taxon>Lymnaeoidea</taxon>
        <taxon>Lymnaeidae</taxon>
        <taxon>Lymnaea</taxon>
    </lineage>
</organism>
<dbReference type="InterPro" id="IPR036034">
    <property type="entry name" value="PDZ_sf"/>
</dbReference>
<feature type="compositionally biased region" description="Basic and acidic residues" evidence="3">
    <location>
        <begin position="256"/>
        <end position="270"/>
    </location>
</feature>
<keyword evidence="4" id="KW-0812">Transmembrane</keyword>
<sequence>MDFSMLAVGVVSLLATTQVAPVRGECDPSHAVVAVASVLSTLGFVAIVLAAAYLIVKRRRAANTIDFGEKRLQEGHVNSAFANEEIHLAEEGGVTKANMTIRAPVPKISNDKTWASLPRPGHTGRLYKEGSYGSLNGNYSSTDPEVVSVTLESQDIIGLGFNICGSYGDGIQVSEVNNRGPAKESGEIKVGDRILSVTVSYEHIVYEDALTILSYASPYPVKILLQKATEDSVKTFEGKKIKVDSRRLSHPLFRSRSMEAIKAPDQKDPASRNSHPKRTQSDLKSGNKLLKWPGKHSRKSQNSPVRDGGLSSKPNSPERNQVSVDIENFIPNGDKSQRGIRLSSIQDAQTLENEEGFSFEQVKEPELNADPNGITEHEPSADSWSPKLKPDKPERKNRRKSDVPNIPFEIGFDEVIVATKTDDVFRMPNSINSNEPEVEEDLIVPEISNRGDSGDDTDGSTQNNDRRVKDIKSALSLLSQIKLAELDGPLRSPSPDGDPVDEEIIVPASKSANPLLSSSPPPSSPGEQDIQDTSNNNSVKKPTLNDEILDMIIAMNAFPPGTQGWAGLHAGGSQGGVVDDFVPNDHGFVSQPVPKAVVEKLSSNPFVNPTNPFHRPTDNSSPVHLELSSSPSTNSNRSVAYEIRDDVVTGVPFSVEINKHKHRSGDGLSRTASADSIAKSDNLMTKAAHLHTSKSFDNSRVFQADDAAWSLNQPADLSDSTDSLDWSGKRLVRSESFSNIFVNE</sequence>
<comment type="subcellular location">
    <subcellularLocation>
        <location evidence="1">Nucleus</location>
    </subcellularLocation>
</comment>
<dbReference type="Gene3D" id="2.30.42.10">
    <property type="match status" value="1"/>
</dbReference>
<dbReference type="EMBL" id="CAXITT010000154">
    <property type="protein sequence ID" value="CAL1533880.1"/>
    <property type="molecule type" value="Genomic_DNA"/>
</dbReference>
<feature type="compositionally biased region" description="Polar residues" evidence="3">
    <location>
        <begin position="312"/>
        <end position="321"/>
    </location>
</feature>
<feature type="region of interest" description="Disordered" evidence="3">
    <location>
        <begin position="607"/>
        <end position="636"/>
    </location>
</feature>